<dbReference type="GO" id="GO:0006096">
    <property type="term" value="P:glycolytic process"/>
    <property type="evidence" value="ECO:0007669"/>
    <property type="project" value="UniProtKB-KW"/>
</dbReference>
<dbReference type="AlphaFoldDB" id="A0A4P6HND2"/>
<dbReference type="GO" id="GO:0004619">
    <property type="term" value="F:phosphoglycerate mutase activity"/>
    <property type="evidence" value="ECO:0007669"/>
    <property type="project" value="UniProtKB-EC"/>
</dbReference>
<gene>
    <name evidence="7" type="ORF">C3Y92_13270</name>
</gene>
<keyword evidence="8" id="KW-1185">Reference proteome</keyword>
<dbReference type="Proteomes" id="UP000293296">
    <property type="component" value="Chromosome"/>
</dbReference>
<evidence type="ECO:0000256" key="3">
    <source>
        <dbReference type="ARBA" id="ARBA00004921"/>
    </source>
</evidence>
<comment type="pathway">
    <text evidence="3">Carbohydrate degradation.</text>
</comment>
<dbReference type="PIRSF" id="PIRSF006392">
    <property type="entry name" value="IPGAM_arch"/>
    <property type="match status" value="1"/>
</dbReference>
<proteinExistence type="inferred from homology"/>
<accession>A0A4P6HND2</accession>
<dbReference type="OrthoDB" id="9804453at2"/>
<sequence>MSTSSLASSPSPLPRKLVFLIADGMGDQPVDALGGRTPMEAAATPVMDRLAREGMVGLCRTVPQGMAPGSDVANMSLLGFDPAQNHTGRGPIEAAAMGLPVAPDDVVFRLNTVTVSEFAEAGLMRDYSAGHIATAASTALVEKLAATCLPEGYELHAGVQYRHILVAKGAAGREEAGVFVRPPHDITDQPIAPDLAELRRAPALFDFAAKAAAVLAGPDNPTKANAVWPWGQGRALTLPDFAATFGLRGAVVSAVDLVKGLGRAAGMAVIDVPGATGLLDTNYEGKVAAALAFLKDGDFVFVHVEAPDECGHGGDAAGKTEAVARFDARIVAPMVEALGDDAAFVIACDHLTPIAIRTHAADPVPFLFWQPGVIPSGAAGFSEAEAAGTGLAVDAGHELLRRAMDWTRS</sequence>
<keyword evidence="5" id="KW-0324">Glycolysis</keyword>
<evidence type="ECO:0000256" key="1">
    <source>
        <dbReference type="ARBA" id="ARBA00000370"/>
    </source>
</evidence>
<evidence type="ECO:0000313" key="8">
    <source>
        <dbReference type="Proteomes" id="UP000293296"/>
    </source>
</evidence>
<feature type="domain" description="Metalloenzyme" evidence="6">
    <location>
        <begin position="16"/>
        <end position="392"/>
    </location>
</feature>
<dbReference type="SUPFAM" id="SSF53649">
    <property type="entry name" value="Alkaline phosphatase-like"/>
    <property type="match status" value="1"/>
</dbReference>
<dbReference type="PANTHER" id="PTHR31209">
    <property type="entry name" value="COFACTOR-INDEPENDENT PHOSPHOGLYCERATE MUTASE"/>
    <property type="match status" value="1"/>
</dbReference>
<dbReference type="NCBIfam" id="TIGR00306">
    <property type="entry name" value="apgM"/>
    <property type="match status" value="1"/>
</dbReference>
<dbReference type="InterPro" id="IPR004456">
    <property type="entry name" value="Pglycerate_mutase_ApgM"/>
</dbReference>
<protein>
    <submittedName>
        <fullName evidence="7">Cofactor-independent phosphoglycerate mutase</fullName>
    </submittedName>
</protein>
<dbReference type="EMBL" id="CP026538">
    <property type="protein sequence ID" value="QAZ68144.1"/>
    <property type="molecule type" value="Genomic_DNA"/>
</dbReference>
<evidence type="ECO:0000256" key="5">
    <source>
        <dbReference type="ARBA" id="ARBA00023152"/>
    </source>
</evidence>
<dbReference type="InterPro" id="IPR006124">
    <property type="entry name" value="Metalloenzyme"/>
</dbReference>
<dbReference type="KEGG" id="dcb:C3Y92_13270"/>
<organism evidence="7 8">
    <name type="scientific">Solidesulfovibrio carbinolicus</name>
    <dbReference type="NCBI Taxonomy" id="296842"/>
    <lineage>
        <taxon>Bacteria</taxon>
        <taxon>Pseudomonadati</taxon>
        <taxon>Thermodesulfobacteriota</taxon>
        <taxon>Desulfovibrionia</taxon>
        <taxon>Desulfovibrionales</taxon>
        <taxon>Desulfovibrionaceae</taxon>
        <taxon>Solidesulfovibrio</taxon>
    </lineage>
</organism>
<dbReference type="Gene3D" id="3.40.720.10">
    <property type="entry name" value="Alkaline Phosphatase, subunit A"/>
    <property type="match status" value="2"/>
</dbReference>
<dbReference type="CDD" id="cd16011">
    <property type="entry name" value="iPGM_like"/>
    <property type="match status" value="1"/>
</dbReference>
<dbReference type="GO" id="GO:0046872">
    <property type="term" value="F:metal ion binding"/>
    <property type="evidence" value="ECO:0007669"/>
    <property type="project" value="InterPro"/>
</dbReference>
<dbReference type="Pfam" id="PF01676">
    <property type="entry name" value="Metalloenzyme"/>
    <property type="match status" value="1"/>
</dbReference>
<evidence type="ECO:0000256" key="4">
    <source>
        <dbReference type="ARBA" id="ARBA00005524"/>
    </source>
</evidence>
<dbReference type="InterPro" id="IPR017850">
    <property type="entry name" value="Alkaline_phosphatase_core_sf"/>
</dbReference>
<evidence type="ECO:0000256" key="2">
    <source>
        <dbReference type="ARBA" id="ARBA00002315"/>
    </source>
</evidence>
<dbReference type="RefSeq" id="WP_129353352.1">
    <property type="nucleotide sequence ID" value="NZ_CP026538.1"/>
</dbReference>
<evidence type="ECO:0000259" key="6">
    <source>
        <dbReference type="Pfam" id="PF01676"/>
    </source>
</evidence>
<comment type="catalytic activity">
    <reaction evidence="1">
        <text>(2R)-2-phosphoglycerate = (2R)-3-phosphoglycerate</text>
        <dbReference type="Rhea" id="RHEA:15901"/>
        <dbReference type="ChEBI" id="CHEBI:58272"/>
        <dbReference type="ChEBI" id="CHEBI:58289"/>
        <dbReference type="EC" id="5.4.2.12"/>
    </reaction>
</comment>
<comment type="similarity">
    <text evidence="4">Belongs to the BPG-independent phosphoglycerate mutase family. A-PGAM subfamily.</text>
</comment>
<name>A0A4P6HND2_9BACT</name>
<dbReference type="PANTHER" id="PTHR31209:SF4">
    <property type="entry name" value="2,3-BISPHOSPHOGLYCERATE-INDEPENDENT PHOSPHOGLYCERATE MUTASE"/>
    <property type="match status" value="1"/>
</dbReference>
<comment type="function">
    <text evidence="2">Catalyzes the interconversion of 2-phosphoglycerate and 3-phosphoglycerate.</text>
</comment>
<evidence type="ECO:0000313" key="7">
    <source>
        <dbReference type="EMBL" id="QAZ68144.1"/>
    </source>
</evidence>
<dbReference type="Pfam" id="PF10143">
    <property type="entry name" value="PhosphMutase"/>
    <property type="match status" value="1"/>
</dbReference>
<dbReference type="NCBIfam" id="NF003242">
    <property type="entry name" value="PRK04200.1"/>
    <property type="match status" value="1"/>
</dbReference>
<reference evidence="7 8" key="1">
    <citation type="submission" date="2018-02" db="EMBL/GenBank/DDBJ databases">
        <title>Genome sequence of Desulfovibrio carbinolicus DSM 3852.</title>
        <authorList>
            <person name="Wilbanks E."/>
            <person name="Skennerton C.T."/>
            <person name="Orphan V.J."/>
        </authorList>
    </citation>
    <scope>NUCLEOTIDE SEQUENCE [LARGE SCALE GENOMIC DNA]</scope>
    <source>
        <strain evidence="7 8">DSM 3852</strain>
    </source>
</reference>